<dbReference type="InterPro" id="IPR028098">
    <property type="entry name" value="Glyco_trans_4-like_N"/>
</dbReference>
<comment type="caution">
    <text evidence="2">The sequence shown here is derived from an EMBL/GenBank/DDBJ whole genome shotgun (WGS) entry which is preliminary data.</text>
</comment>
<dbReference type="AlphaFoldDB" id="A0A918PH14"/>
<dbReference type="GO" id="GO:0016757">
    <property type="term" value="F:glycosyltransferase activity"/>
    <property type="evidence" value="ECO:0007669"/>
    <property type="project" value="UniProtKB-ARBA"/>
</dbReference>
<reference evidence="2" key="2">
    <citation type="submission" date="2020-09" db="EMBL/GenBank/DDBJ databases">
        <authorList>
            <person name="Sun Q."/>
            <person name="Kim S."/>
        </authorList>
    </citation>
    <scope>NUCLEOTIDE SEQUENCE</scope>
    <source>
        <strain evidence="2">KCTC 32255</strain>
    </source>
</reference>
<dbReference type="Gene3D" id="3.40.50.11010">
    <property type="match status" value="1"/>
</dbReference>
<dbReference type="Proteomes" id="UP000648075">
    <property type="component" value="Unassembled WGS sequence"/>
</dbReference>
<feature type="domain" description="Glycosyltransferase subfamily 4-like N-terminal" evidence="1">
    <location>
        <begin position="24"/>
        <end position="177"/>
    </location>
</feature>
<protein>
    <submittedName>
        <fullName evidence="2">Glycosyl transferase</fullName>
    </submittedName>
</protein>
<gene>
    <name evidence="2" type="primary">exoL</name>
    <name evidence="2" type="ORF">GCM10011614_20890</name>
</gene>
<keyword evidence="2" id="KW-0808">Transferase</keyword>
<reference evidence="2" key="1">
    <citation type="journal article" date="2014" name="Int. J. Syst. Evol. Microbiol.">
        <title>Complete genome sequence of Corynebacterium casei LMG S-19264T (=DSM 44701T), isolated from a smear-ripened cheese.</title>
        <authorList>
            <consortium name="US DOE Joint Genome Institute (JGI-PGF)"/>
            <person name="Walter F."/>
            <person name="Albersmeier A."/>
            <person name="Kalinowski J."/>
            <person name="Ruckert C."/>
        </authorList>
    </citation>
    <scope>NUCLEOTIDE SEQUENCE</scope>
    <source>
        <strain evidence="2">KCTC 32255</strain>
    </source>
</reference>
<dbReference type="Pfam" id="PF13579">
    <property type="entry name" value="Glyco_trans_4_4"/>
    <property type="match status" value="1"/>
</dbReference>
<dbReference type="SUPFAM" id="SSF53756">
    <property type="entry name" value="UDP-Glycosyltransferase/glycogen phosphorylase"/>
    <property type="match status" value="1"/>
</dbReference>
<accession>A0A918PH14</accession>
<proteinExistence type="predicted"/>
<keyword evidence="3" id="KW-1185">Reference proteome</keyword>
<evidence type="ECO:0000313" key="3">
    <source>
        <dbReference type="Proteomes" id="UP000648075"/>
    </source>
</evidence>
<organism evidence="2 3">
    <name type="scientific">Novosphingobium colocasiae</name>
    <dbReference type="NCBI Taxonomy" id="1256513"/>
    <lineage>
        <taxon>Bacteria</taxon>
        <taxon>Pseudomonadati</taxon>
        <taxon>Pseudomonadota</taxon>
        <taxon>Alphaproteobacteria</taxon>
        <taxon>Sphingomonadales</taxon>
        <taxon>Sphingomonadaceae</taxon>
        <taxon>Novosphingobium</taxon>
    </lineage>
</organism>
<dbReference type="Gene3D" id="3.40.50.2000">
    <property type="entry name" value="Glycogen Phosphorylase B"/>
    <property type="match status" value="1"/>
</dbReference>
<evidence type="ECO:0000313" key="2">
    <source>
        <dbReference type="EMBL" id="GGZ05885.1"/>
    </source>
</evidence>
<evidence type="ECO:0000259" key="1">
    <source>
        <dbReference type="Pfam" id="PF13579"/>
    </source>
</evidence>
<dbReference type="EMBL" id="BMZA01000007">
    <property type="protein sequence ID" value="GGZ05885.1"/>
    <property type="molecule type" value="Genomic_DNA"/>
</dbReference>
<sequence length="381" mass="41189">MKSDQTVASGVAYFGHDVNDAAIQRRVAMLAEAGIPVRLGGFRRAVSAVPSACGGRVVDLGQTGDARLLQRTIAVLRHLLSPRAIRALGADAQVLVARNLEMLALAARVRRGNQRLVYECLDVHRIMLGNGSKSRLIRWIERRLLACTDLVIVSSPAFARDYFQQRQGRGNAVLLVENKVPAAPVVEPVQEAGAVRPEGTCVIGWFGMLRCRRTLDHLARIVRQSAGSVRVVIAGRPSLAEFPDFAAQVAGMAGVTFLGPYQPQDLPGLYARVDYVWAIDYFEEGLNSDWLLPNRLYEGLAHGAVPIALARVETGRWLARHEVGLLIDDPARDLPGRLPLRGDPALTTMRAAVGAIDPAAVFQTGAERRAIMAAILGGGHA</sequence>
<name>A0A918PH14_9SPHN</name>
<dbReference type="RefSeq" id="WP_189621149.1">
    <property type="nucleotide sequence ID" value="NZ_BMZA01000007.1"/>
</dbReference>